<evidence type="ECO:0000313" key="2">
    <source>
        <dbReference type="EMBL" id="AUN32947.1"/>
    </source>
</evidence>
<reference evidence="2 3" key="1">
    <citation type="submission" date="2017-12" db="EMBL/GenBank/DDBJ databases">
        <title>Genomes of bacteria within cyanobacterial aggregates.</title>
        <authorList>
            <person name="Cai H."/>
        </authorList>
    </citation>
    <scope>NUCLEOTIDE SEQUENCE [LARGE SCALE GENOMIC DNA]</scope>
    <source>
        <strain evidence="2 3">TH16</strain>
        <plasmid evidence="2 3">unnamed1</plasmid>
    </source>
</reference>
<feature type="domain" description="Spore protein YkvP/CgeB glycosyl transferase-like" evidence="1">
    <location>
        <begin position="200"/>
        <end position="302"/>
    </location>
</feature>
<gene>
    <name evidence="2" type="ORF">C0V82_21225</name>
</gene>
<dbReference type="EMBL" id="CP025613">
    <property type="protein sequence ID" value="AUN32947.1"/>
    <property type="molecule type" value="Genomic_DNA"/>
</dbReference>
<geneLocation type="plasmid" evidence="2 3">
    <name>unnamed1</name>
</geneLocation>
<dbReference type="AlphaFoldDB" id="A0A2K9NIL7"/>
<dbReference type="Pfam" id="PF13524">
    <property type="entry name" value="Glyco_trans_1_2"/>
    <property type="match status" value="1"/>
</dbReference>
<organism evidence="2 3">
    <name type="scientific">Niveispirillum cyanobacteriorum</name>
    <dbReference type="NCBI Taxonomy" id="1612173"/>
    <lineage>
        <taxon>Bacteria</taxon>
        <taxon>Pseudomonadati</taxon>
        <taxon>Pseudomonadota</taxon>
        <taxon>Alphaproteobacteria</taxon>
        <taxon>Rhodospirillales</taxon>
        <taxon>Azospirillaceae</taxon>
        <taxon>Niveispirillum</taxon>
    </lineage>
</organism>
<dbReference type="Proteomes" id="UP000234752">
    <property type="component" value="Plasmid unnamed1"/>
</dbReference>
<dbReference type="OrthoDB" id="5121913at2"/>
<dbReference type="RefSeq" id="WP_102114474.1">
    <property type="nucleotide sequence ID" value="NZ_BMGN01000001.1"/>
</dbReference>
<dbReference type="KEGG" id="ncb:C0V82_21225"/>
<proteinExistence type="predicted"/>
<evidence type="ECO:0000259" key="1">
    <source>
        <dbReference type="Pfam" id="PF13524"/>
    </source>
</evidence>
<keyword evidence="2" id="KW-0614">Plasmid</keyword>
<accession>A0A2K9NIL7</accession>
<evidence type="ECO:0000313" key="3">
    <source>
        <dbReference type="Proteomes" id="UP000234752"/>
    </source>
</evidence>
<keyword evidence="3" id="KW-1185">Reference proteome</keyword>
<sequence length="522" mass="58840">MSTDVQAGGSGPKPTLLLIRYPLTGGLLHQLWEEPYITAFSRRFNVVLVEEDCDLSALCDRHSPDLIAYRGAYSAPHRRIEVSNPHVNRHIPRISLCMCDCFCTSRIPHFRDMDAWGCEVMMAHVSVVEQTPEMAHRTFGMPHVFDDGMCIDPGVERDIPIWLVGAMSADRPWRVRAATGLSARFPDLVQTSPHPGYGREVTQGLVGETFFRTMGRARISLTDGTLFDYVVRKHLEIPACGTLLLTPPIQNLADYGFQDMVNCVMGEGDDLTDKVDLLLRDEARLRTIAGAGHDLVHHRHAASKSDFLYDWFVAQSRLRPGQTLIQNGLFGPYEAVWDGRQGLISSYQWKPDPLTLTMRAAGEDYARGDYAACINRAQKALEMRVEHAPARFMLNRALLRTGRAAEVLLPQHGLFQFNFCRTYYQTPEADPVELAWWVLAHICGRQVDEAEGLLNLYAHVRHAELRRVRWLIDSLRGRAAAVPAERHADDRPSVMHMTAASFSEWMADIMPMIAIHWQGTSA</sequence>
<name>A0A2K9NIL7_9PROT</name>
<dbReference type="InterPro" id="IPR055259">
    <property type="entry name" value="YkvP/CgeB_Glyco_trans-like"/>
</dbReference>
<protein>
    <recommendedName>
        <fullName evidence="1">Spore protein YkvP/CgeB glycosyl transferase-like domain-containing protein</fullName>
    </recommendedName>
</protein>